<evidence type="ECO:0000256" key="1">
    <source>
        <dbReference type="ARBA" id="ARBA00009728"/>
    </source>
</evidence>
<comment type="similarity">
    <text evidence="1">Belongs to the WD repeat THOC6 family.</text>
</comment>
<evidence type="ECO:0000256" key="3">
    <source>
        <dbReference type="ARBA" id="ARBA00022737"/>
    </source>
</evidence>
<dbReference type="PANTHER" id="PTHR44411">
    <property type="entry name" value="THO COMPLEX SUBUNIT 6 HOMOLOG"/>
    <property type="match status" value="1"/>
</dbReference>
<evidence type="ECO:0000313" key="4">
    <source>
        <dbReference type="EMBL" id="CAG9768254.1"/>
    </source>
</evidence>
<dbReference type="InterPro" id="IPR001680">
    <property type="entry name" value="WD40_rpt"/>
</dbReference>
<dbReference type="SUPFAM" id="SSF50978">
    <property type="entry name" value="WD40 repeat-like"/>
    <property type="match status" value="1"/>
</dbReference>
<name>A0A9N9MNE5_9CUCU</name>
<keyword evidence="2" id="KW-0853">WD repeat</keyword>
<protein>
    <recommendedName>
        <fullName evidence="6">THO complex subunit 6</fullName>
    </recommendedName>
</protein>
<dbReference type="OrthoDB" id="273067at2759"/>
<evidence type="ECO:0008006" key="6">
    <source>
        <dbReference type="Google" id="ProtNLM"/>
    </source>
</evidence>
<organism evidence="4 5">
    <name type="scientific">Ceutorhynchus assimilis</name>
    <name type="common">cabbage seed weevil</name>
    <dbReference type="NCBI Taxonomy" id="467358"/>
    <lineage>
        <taxon>Eukaryota</taxon>
        <taxon>Metazoa</taxon>
        <taxon>Ecdysozoa</taxon>
        <taxon>Arthropoda</taxon>
        <taxon>Hexapoda</taxon>
        <taxon>Insecta</taxon>
        <taxon>Pterygota</taxon>
        <taxon>Neoptera</taxon>
        <taxon>Endopterygota</taxon>
        <taxon>Coleoptera</taxon>
        <taxon>Polyphaga</taxon>
        <taxon>Cucujiformia</taxon>
        <taxon>Curculionidae</taxon>
        <taxon>Ceutorhynchinae</taxon>
        <taxon>Ceutorhynchus</taxon>
    </lineage>
</organism>
<dbReference type="InterPro" id="IPR036322">
    <property type="entry name" value="WD40_repeat_dom_sf"/>
</dbReference>
<dbReference type="Pfam" id="PF00400">
    <property type="entry name" value="WD40"/>
    <property type="match status" value="1"/>
</dbReference>
<dbReference type="PROSITE" id="PS00678">
    <property type="entry name" value="WD_REPEATS_1"/>
    <property type="match status" value="1"/>
</dbReference>
<dbReference type="AlphaFoldDB" id="A0A9N9MNE5"/>
<reference evidence="4" key="1">
    <citation type="submission" date="2022-01" db="EMBL/GenBank/DDBJ databases">
        <authorList>
            <person name="King R."/>
        </authorList>
    </citation>
    <scope>NUCLEOTIDE SEQUENCE</scope>
</reference>
<dbReference type="EMBL" id="OU892280">
    <property type="protein sequence ID" value="CAG9768254.1"/>
    <property type="molecule type" value="Genomic_DNA"/>
</dbReference>
<keyword evidence="3" id="KW-0677">Repeat</keyword>
<keyword evidence="5" id="KW-1185">Reference proteome</keyword>
<dbReference type="SMART" id="SM00320">
    <property type="entry name" value="WD40"/>
    <property type="match status" value="2"/>
</dbReference>
<dbReference type="InterPro" id="IPR015943">
    <property type="entry name" value="WD40/YVTN_repeat-like_dom_sf"/>
</dbReference>
<dbReference type="Gene3D" id="2.130.10.10">
    <property type="entry name" value="YVTN repeat-like/Quinoprotein amine dehydrogenase"/>
    <property type="match status" value="1"/>
</dbReference>
<evidence type="ECO:0000256" key="2">
    <source>
        <dbReference type="ARBA" id="ARBA00022574"/>
    </source>
</evidence>
<dbReference type="InterPro" id="IPR019775">
    <property type="entry name" value="WD40_repeat_CS"/>
</dbReference>
<sequence>MVNKLNIEFYNTVLAQTFTPCGNYLVTGDIYGNLSVFNLTKLVDPQENLNQEARLPKHKITVHADIQINSLLTTQDHLLVGGYGEIFAYSWKTIKGLSTNTQPVWSIKLPSTHENLEKAEVNSLVMDEDLGKLYTGCGDNKIYIYDLESRSTLAVLINHSEYVHCLRKHVNNSLLSGGQDGLLNIWDLRLNKVIEKIEPHLNNQINRNKLGKWIGAVDSNEDYIVCGGGPRLALYHTRFLRNCTIFPFDDKGIHVADISDDKIFAGGRSKLFYQADFNGDIVSEIQTCGPAVFSMVKQEKPFQIMCIAGSSPKIDVSMNFMYKDQNLSLY</sequence>
<dbReference type="GO" id="GO:0000347">
    <property type="term" value="C:THO complex"/>
    <property type="evidence" value="ECO:0007669"/>
    <property type="project" value="TreeGrafter"/>
</dbReference>
<gene>
    <name evidence="4" type="ORF">CEUTPL_LOCUS8801</name>
</gene>
<dbReference type="InterPro" id="IPR042626">
    <property type="entry name" value="THOC6"/>
</dbReference>
<evidence type="ECO:0000313" key="5">
    <source>
        <dbReference type="Proteomes" id="UP001152799"/>
    </source>
</evidence>
<proteinExistence type="inferred from homology"/>
<dbReference type="GO" id="GO:0000346">
    <property type="term" value="C:transcription export complex"/>
    <property type="evidence" value="ECO:0007669"/>
    <property type="project" value="TreeGrafter"/>
</dbReference>
<accession>A0A9N9MNE5</accession>
<dbReference type="GO" id="GO:0006406">
    <property type="term" value="P:mRNA export from nucleus"/>
    <property type="evidence" value="ECO:0007669"/>
    <property type="project" value="TreeGrafter"/>
</dbReference>
<dbReference type="PANTHER" id="PTHR44411:SF1">
    <property type="entry name" value="THO COMPLEX SUBUNIT 6 HOMOLOG"/>
    <property type="match status" value="1"/>
</dbReference>
<dbReference type="Proteomes" id="UP001152799">
    <property type="component" value="Chromosome 4"/>
</dbReference>